<dbReference type="KEGG" id="gbc:GbCGDNIH3_1218"/>
<dbReference type="GO" id="GO:0005524">
    <property type="term" value="F:ATP binding"/>
    <property type="evidence" value="ECO:0007669"/>
    <property type="project" value="UniProtKB-KW"/>
</dbReference>
<dbReference type="Gene3D" id="3.40.50.620">
    <property type="entry name" value="HUPs"/>
    <property type="match status" value="1"/>
</dbReference>
<keyword evidence="1 9" id="KW-0963">Cytoplasm</keyword>
<feature type="site" description="Transition state stabilizer" evidence="9">
    <location>
        <position position="44"/>
    </location>
</feature>
<dbReference type="GO" id="GO:0004595">
    <property type="term" value="F:pantetheine-phosphate adenylyltransferase activity"/>
    <property type="evidence" value="ECO:0007669"/>
    <property type="project" value="UniProtKB-UniRule"/>
</dbReference>
<proteinExistence type="inferred from homology"/>
<comment type="pathway">
    <text evidence="9">Cofactor biosynthesis; coenzyme A biosynthesis; CoA from (R)-pantothenate: step 4/5.</text>
</comment>
<dbReference type="EC" id="2.7.7.3" evidence="9"/>
<evidence type="ECO:0000256" key="2">
    <source>
        <dbReference type="ARBA" id="ARBA00022679"/>
    </source>
</evidence>
<accession>A0AAN0VFR9</accession>
<dbReference type="GO" id="GO:0005737">
    <property type="term" value="C:cytoplasm"/>
    <property type="evidence" value="ECO:0007669"/>
    <property type="project" value="UniProtKB-SubCell"/>
</dbReference>
<keyword evidence="6 9" id="KW-0460">Magnesium</keyword>
<evidence type="ECO:0000256" key="4">
    <source>
        <dbReference type="ARBA" id="ARBA00022741"/>
    </source>
</evidence>
<comment type="subcellular location">
    <subcellularLocation>
        <location evidence="9">Cytoplasm</location>
    </subcellularLocation>
</comment>
<feature type="domain" description="Cytidyltransferase-like" evidence="10">
    <location>
        <begin position="32"/>
        <end position="165"/>
    </location>
</feature>
<evidence type="ECO:0000256" key="6">
    <source>
        <dbReference type="ARBA" id="ARBA00022842"/>
    </source>
</evidence>
<keyword evidence="2 9" id="KW-0808">Transferase</keyword>
<feature type="binding site" evidence="9">
    <location>
        <position position="105"/>
    </location>
    <ligand>
        <name>substrate</name>
    </ligand>
</feature>
<keyword evidence="3 9" id="KW-0548">Nucleotidyltransferase</keyword>
<dbReference type="PRINTS" id="PR01020">
    <property type="entry name" value="LPSBIOSNTHSS"/>
</dbReference>
<feature type="binding site" evidence="9">
    <location>
        <position position="36"/>
    </location>
    <ligand>
        <name>substrate</name>
    </ligand>
</feature>
<feature type="binding site" evidence="9">
    <location>
        <begin position="36"/>
        <end position="37"/>
    </location>
    <ligand>
        <name>ATP</name>
        <dbReference type="ChEBI" id="CHEBI:30616"/>
    </ligand>
</feature>
<comment type="subunit">
    <text evidence="9">Homohexamer.</text>
</comment>
<protein>
    <recommendedName>
        <fullName evidence="9">Phosphopantetheine adenylyltransferase</fullName>
        <ecNumber evidence="9">2.7.7.3</ecNumber>
    </recommendedName>
    <alternativeName>
        <fullName evidence="9">Dephospho-CoA pyrophosphorylase</fullName>
    </alternativeName>
    <alternativeName>
        <fullName evidence="9">Pantetheine-phosphate adenylyltransferase</fullName>
        <shortName evidence="9">PPAT</shortName>
    </alternativeName>
</protein>
<name>A0AAN0VFR9_9PROT</name>
<dbReference type="Pfam" id="PF01467">
    <property type="entry name" value="CTP_transf_like"/>
    <property type="match status" value="1"/>
</dbReference>
<evidence type="ECO:0000256" key="1">
    <source>
        <dbReference type="ARBA" id="ARBA00022490"/>
    </source>
</evidence>
<dbReference type="PANTHER" id="PTHR21342:SF1">
    <property type="entry name" value="PHOSPHOPANTETHEINE ADENYLYLTRANSFERASE"/>
    <property type="match status" value="1"/>
</dbReference>
<dbReference type="SUPFAM" id="SSF52374">
    <property type="entry name" value="Nucleotidylyl transferase"/>
    <property type="match status" value="1"/>
</dbReference>
<organism evidence="11 12">
    <name type="scientific">Granulibacter bethesdensis</name>
    <dbReference type="NCBI Taxonomy" id="364410"/>
    <lineage>
        <taxon>Bacteria</taxon>
        <taxon>Pseudomonadati</taxon>
        <taxon>Pseudomonadota</taxon>
        <taxon>Alphaproteobacteria</taxon>
        <taxon>Acetobacterales</taxon>
        <taxon>Acetobacteraceae</taxon>
        <taxon>Granulibacter</taxon>
    </lineage>
</organism>
<evidence type="ECO:0000256" key="5">
    <source>
        <dbReference type="ARBA" id="ARBA00022840"/>
    </source>
</evidence>
<dbReference type="GO" id="GO:0015937">
    <property type="term" value="P:coenzyme A biosynthetic process"/>
    <property type="evidence" value="ECO:0007669"/>
    <property type="project" value="UniProtKB-UniRule"/>
</dbReference>
<comment type="function">
    <text evidence="9">Reversibly transfers an adenylyl group from ATP to 4'-phosphopantetheine, yielding dephospho-CoA (dPCoA) and pyrophosphate.</text>
</comment>
<feature type="binding site" evidence="9">
    <location>
        <begin position="120"/>
        <end position="122"/>
    </location>
    <ligand>
        <name>ATP</name>
        <dbReference type="ChEBI" id="CHEBI:30616"/>
    </ligand>
</feature>
<keyword evidence="7 9" id="KW-0173">Coenzyme A biosynthesis</keyword>
<dbReference type="InterPro" id="IPR004821">
    <property type="entry name" value="Cyt_trans-like"/>
</dbReference>
<dbReference type="AlphaFoldDB" id="A0AAN0VFR9"/>
<feature type="binding site" evidence="9">
    <location>
        <position position="44"/>
    </location>
    <ligand>
        <name>ATP</name>
        <dbReference type="ChEBI" id="CHEBI:30616"/>
    </ligand>
</feature>
<dbReference type="Proteomes" id="UP000019438">
    <property type="component" value="Chromosome"/>
</dbReference>
<evidence type="ECO:0000313" key="12">
    <source>
        <dbReference type="Proteomes" id="UP000019438"/>
    </source>
</evidence>
<evidence type="ECO:0000256" key="3">
    <source>
        <dbReference type="ARBA" id="ARBA00022695"/>
    </source>
</evidence>
<comment type="cofactor">
    <cofactor evidence="9">
        <name>Mg(2+)</name>
        <dbReference type="ChEBI" id="CHEBI:18420"/>
    </cofactor>
</comment>
<comment type="similarity">
    <text evidence="9">Belongs to the bacterial CoaD family.</text>
</comment>
<reference evidence="12" key="1">
    <citation type="submission" date="2012-06" db="EMBL/GenBank/DDBJ databases">
        <title>Genome analysis of multiple Granulibacter bethesdensis isolates demonstrates substantial genome diversity.</title>
        <authorList>
            <person name="Greenberg D.E."/>
            <person name="Porcella S.F."/>
            <person name="Zarember K."/>
            <person name="Zelazny A.M."/>
            <person name="Bruno D."/>
            <person name="Martens C."/>
            <person name="Barbian K.D."/>
            <person name="Jaske E."/>
            <person name="Holland S.M."/>
        </authorList>
    </citation>
    <scope>NUCLEOTIDE SEQUENCE [LARGE SCALE GENOMIC DNA]</scope>
    <source>
        <strain evidence="12">CGDNIH3</strain>
    </source>
</reference>
<feature type="binding site" evidence="9">
    <location>
        <position position="130"/>
    </location>
    <ligand>
        <name>ATP</name>
        <dbReference type="ChEBI" id="CHEBI:30616"/>
    </ligand>
</feature>
<sequence length="201" mass="22550">MMPIQLLRQHLMDRWQIQMTESTQGKMLRTGVYPGTFDPVTNGHLDVITRAARMFDRLVIGVAANIGKNPVFPLEERVDLVRAETVTLGEKTGTIIEVVPFSSLLIDFARQHGASIIVRGLRAVSDFDYEVQMAGTNYRLAPDIETVFLMASERHQFISSRFVKEIARLGGDISTFVPPLTLQRTLARVRTSSVPDPERPV</sequence>
<evidence type="ECO:0000259" key="10">
    <source>
        <dbReference type="Pfam" id="PF01467"/>
    </source>
</evidence>
<keyword evidence="4 9" id="KW-0547">Nucleotide-binding</keyword>
<feature type="binding site" evidence="9">
    <location>
        <position position="68"/>
    </location>
    <ligand>
        <name>substrate</name>
    </ligand>
</feature>
<dbReference type="PANTHER" id="PTHR21342">
    <property type="entry name" value="PHOSPHOPANTETHEINE ADENYLYLTRANSFERASE"/>
    <property type="match status" value="1"/>
</dbReference>
<dbReference type="HAMAP" id="MF_00151">
    <property type="entry name" value="PPAT_bact"/>
    <property type="match status" value="1"/>
</dbReference>
<feature type="binding site" evidence="9">
    <location>
        <position position="119"/>
    </location>
    <ligand>
        <name>substrate</name>
    </ligand>
</feature>
<dbReference type="EMBL" id="CP003181">
    <property type="protein sequence ID" value="AHJ63019.1"/>
    <property type="molecule type" value="Genomic_DNA"/>
</dbReference>
<dbReference type="CDD" id="cd02163">
    <property type="entry name" value="PPAT"/>
    <property type="match status" value="1"/>
</dbReference>
<dbReference type="InterPro" id="IPR001980">
    <property type="entry name" value="PPAT"/>
</dbReference>
<feature type="binding site" evidence="9">
    <location>
        <begin position="155"/>
        <end position="161"/>
    </location>
    <ligand>
        <name>ATP</name>
        <dbReference type="ChEBI" id="CHEBI:30616"/>
    </ligand>
</feature>
<keyword evidence="5 9" id="KW-0067">ATP-binding</keyword>
<dbReference type="NCBIfam" id="TIGR00125">
    <property type="entry name" value="cyt_tran_rel"/>
    <property type="match status" value="1"/>
</dbReference>
<evidence type="ECO:0000313" key="11">
    <source>
        <dbReference type="EMBL" id="AHJ63019.1"/>
    </source>
</evidence>
<gene>
    <name evidence="9" type="primary">coaD</name>
    <name evidence="11" type="ORF">GbCGDNIH3_1218</name>
</gene>
<evidence type="ECO:0000256" key="8">
    <source>
        <dbReference type="ARBA" id="ARBA00029346"/>
    </source>
</evidence>
<dbReference type="NCBIfam" id="TIGR01510">
    <property type="entry name" value="coaD_prev_kdtB"/>
    <property type="match status" value="1"/>
</dbReference>
<evidence type="ECO:0000256" key="9">
    <source>
        <dbReference type="HAMAP-Rule" id="MF_00151"/>
    </source>
</evidence>
<comment type="catalytic activity">
    <reaction evidence="8 9">
        <text>(R)-4'-phosphopantetheine + ATP + H(+) = 3'-dephospho-CoA + diphosphate</text>
        <dbReference type="Rhea" id="RHEA:19801"/>
        <dbReference type="ChEBI" id="CHEBI:15378"/>
        <dbReference type="ChEBI" id="CHEBI:30616"/>
        <dbReference type="ChEBI" id="CHEBI:33019"/>
        <dbReference type="ChEBI" id="CHEBI:57328"/>
        <dbReference type="ChEBI" id="CHEBI:61723"/>
        <dbReference type="EC" id="2.7.7.3"/>
    </reaction>
</comment>
<dbReference type="InterPro" id="IPR014729">
    <property type="entry name" value="Rossmann-like_a/b/a_fold"/>
</dbReference>
<evidence type="ECO:0000256" key="7">
    <source>
        <dbReference type="ARBA" id="ARBA00022993"/>
    </source>
</evidence>